<evidence type="ECO:0000313" key="2">
    <source>
        <dbReference type="Proteomes" id="UP001215598"/>
    </source>
</evidence>
<dbReference type="Proteomes" id="UP001215598">
    <property type="component" value="Unassembled WGS sequence"/>
</dbReference>
<dbReference type="AlphaFoldDB" id="A0AAD7JL80"/>
<proteinExistence type="predicted"/>
<name>A0AAD7JL80_9AGAR</name>
<dbReference type="EMBL" id="JARKIB010000022">
    <property type="protein sequence ID" value="KAJ7767211.1"/>
    <property type="molecule type" value="Genomic_DNA"/>
</dbReference>
<comment type="caution">
    <text evidence="1">The sequence shown here is derived from an EMBL/GenBank/DDBJ whole genome shotgun (WGS) entry which is preliminary data.</text>
</comment>
<accession>A0AAD7JL80</accession>
<protein>
    <submittedName>
        <fullName evidence="1">Uncharacterized protein</fullName>
    </submittedName>
</protein>
<sequence>MREPRTIELMRRRVESPHTPQLLHWRARADHPPWLPLWLHASKLGARSLLLPSHRFPAVCMYLILLTVRNAHAQPTNTHLTTSMTTCFSLYTRMRPYLRHKHRLASQSSLPPRKLNAHQEPFLYTDASLPSTSCLDYPTHASNNSRTTCYKYMYLTP</sequence>
<organism evidence="1 2">
    <name type="scientific">Mycena metata</name>
    <dbReference type="NCBI Taxonomy" id="1033252"/>
    <lineage>
        <taxon>Eukaryota</taxon>
        <taxon>Fungi</taxon>
        <taxon>Dikarya</taxon>
        <taxon>Basidiomycota</taxon>
        <taxon>Agaricomycotina</taxon>
        <taxon>Agaricomycetes</taxon>
        <taxon>Agaricomycetidae</taxon>
        <taxon>Agaricales</taxon>
        <taxon>Marasmiineae</taxon>
        <taxon>Mycenaceae</taxon>
        <taxon>Mycena</taxon>
    </lineage>
</organism>
<evidence type="ECO:0000313" key="1">
    <source>
        <dbReference type="EMBL" id="KAJ7767211.1"/>
    </source>
</evidence>
<reference evidence="1" key="1">
    <citation type="submission" date="2023-03" db="EMBL/GenBank/DDBJ databases">
        <title>Massive genome expansion in bonnet fungi (Mycena s.s.) driven by repeated elements and novel gene families across ecological guilds.</title>
        <authorList>
            <consortium name="Lawrence Berkeley National Laboratory"/>
            <person name="Harder C.B."/>
            <person name="Miyauchi S."/>
            <person name="Viragh M."/>
            <person name="Kuo A."/>
            <person name="Thoen E."/>
            <person name="Andreopoulos B."/>
            <person name="Lu D."/>
            <person name="Skrede I."/>
            <person name="Drula E."/>
            <person name="Henrissat B."/>
            <person name="Morin E."/>
            <person name="Kohler A."/>
            <person name="Barry K."/>
            <person name="LaButti K."/>
            <person name="Morin E."/>
            <person name="Salamov A."/>
            <person name="Lipzen A."/>
            <person name="Mereny Z."/>
            <person name="Hegedus B."/>
            <person name="Baldrian P."/>
            <person name="Stursova M."/>
            <person name="Weitz H."/>
            <person name="Taylor A."/>
            <person name="Grigoriev I.V."/>
            <person name="Nagy L.G."/>
            <person name="Martin F."/>
            <person name="Kauserud H."/>
        </authorList>
    </citation>
    <scope>NUCLEOTIDE SEQUENCE</scope>
    <source>
        <strain evidence="1">CBHHK182m</strain>
    </source>
</reference>
<gene>
    <name evidence="1" type="ORF">B0H16DRAFT_352938</name>
</gene>
<keyword evidence="2" id="KW-1185">Reference proteome</keyword>